<feature type="domain" description="TonB-dependent receptor plug" evidence="15">
    <location>
        <begin position="51"/>
        <end position="159"/>
    </location>
</feature>
<dbReference type="GO" id="GO:0006826">
    <property type="term" value="P:iron ion transport"/>
    <property type="evidence" value="ECO:0007669"/>
    <property type="project" value="UniProtKB-KW"/>
</dbReference>
<evidence type="ECO:0000256" key="8">
    <source>
        <dbReference type="ARBA" id="ARBA00023077"/>
    </source>
</evidence>
<dbReference type="PANTHER" id="PTHR32552:SF81">
    <property type="entry name" value="TONB-DEPENDENT OUTER MEMBRANE RECEPTOR"/>
    <property type="match status" value="1"/>
</dbReference>
<evidence type="ECO:0000256" key="13">
    <source>
        <dbReference type="SAM" id="SignalP"/>
    </source>
</evidence>
<dbReference type="AlphaFoldDB" id="A0A0A7PH35"/>
<dbReference type="OrthoDB" id="9760333at2"/>
<keyword evidence="6" id="KW-0408">Iron</keyword>
<dbReference type="GO" id="GO:0009279">
    <property type="term" value="C:cell outer membrane"/>
    <property type="evidence" value="ECO:0007669"/>
    <property type="project" value="UniProtKB-SubCell"/>
</dbReference>
<evidence type="ECO:0000256" key="2">
    <source>
        <dbReference type="ARBA" id="ARBA00022448"/>
    </source>
</evidence>
<dbReference type="Proteomes" id="UP000030907">
    <property type="component" value="Chromosome"/>
</dbReference>
<dbReference type="InterPro" id="IPR012910">
    <property type="entry name" value="Plug_dom"/>
</dbReference>
<keyword evidence="10 11" id="KW-0998">Cell outer membrane</keyword>
<keyword evidence="9 11" id="KW-0472">Membrane</keyword>
<name>A0A0A7PH35_9SPHN</name>
<accession>A0A0A7PH35</accession>
<keyword evidence="7" id="KW-0406">Ion transport</keyword>
<evidence type="ECO:0000259" key="15">
    <source>
        <dbReference type="Pfam" id="PF07715"/>
    </source>
</evidence>
<reference evidence="16 17" key="1">
    <citation type="journal article" date="2015" name="Int. J. Syst. Evol. Microbiol.">
        <title>Description of Sphingopyxis fribergensis sp. nov. - a soil bacterium with the ability to degrade styrene and phenylacetic acid.</title>
        <authorList>
            <person name="Oelschlagel M."/>
            <person name="Ruckert C."/>
            <person name="Kalinowski J."/>
            <person name="Schmidt G."/>
            <person name="Schlomann M."/>
            <person name="Tischler D."/>
        </authorList>
    </citation>
    <scope>NUCLEOTIDE SEQUENCE [LARGE SCALE GENOMIC DNA]</scope>
    <source>
        <strain evidence="16 17">Kp5.2</strain>
    </source>
</reference>
<dbReference type="HOGENOM" id="CLU_008287_15_0_5"/>
<comment type="subcellular location">
    <subcellularLocation>
        <location evidence="1 11">Cell outer membrane</location>
        <topology evidence="1 11">Multi-pass membrane protein</topology>
    </subcellularLocation>
</comment>
<evidence type="ECO:0000256" key="5">
    <source>
        <dbReference type="ARBA" id="ARBA00022692"/>
    </source>
</evidence>
<keyword evidence="4" id="KW-0410">Iron transport</keyword>
<dbReference type="KEGG" id="sphk:SKP52_11915"/>
<gene>
    <name evidence="16" type="ORF">SKP52_11915</name>
</gene>
<feature type="chain" id="PRO_5002030732" description="TonB-dependent receptor" evidence="13">
    <location>
        <begin position="27"/>
        <end position="767"/>
    </location>
</feature>
<evidence type="ECO:0000259" key="14">
    <source>
        <dbReference type="Pfam" id="PF00593"/>
    </source>
</evidence>
<feature type="signal peptide" evidence="13">
    <location>
        <begin position="1"/>
        <end position="26"/>
    </location>
</feature>
<evidence type="ECO:0000256" key="7">
    <source>
        <dbReference type="ARBA" id="ARBA00023065"/>
    </source>
</evidence>
<evidence type="ECO:0000256" key="6">
    <source>
        <dbReference type="ARBA" id="ARBA00023004"/>
    </source>
</evidence>
<evidence type="ECO:0008006" key="18">
    <source>
        <dbReference type="Google" id="ProtNLM"/>
    </source>
</evidence>
<dbReference type="Pfam" id="PF07715">
    <property type="entry name" value="Plug"/>
    <property type="match status" value="1"/>
</dbReference>
<keyword evidence="5 11" id="KW-0812">Transmembrane</keyword>
<evidence type="ECO:0000256" key="11">
    <source>
        <dbReference type="PROSITE-ProRule" id="PRU01360"/>
    </source>
</evidence>
<comment type="similarity">
    <text evidence="11 12">Belongs to the TonB-dependent receptor family.</text>
</comment>
<keyword evidence="13" id="KW-0732">Signal</keyword>
<keyword evidence="2 11" id="KW-0813">Transport</keyword>
<dbReference type="PANTHER" id="PTHR32552">
    <property type="entry name" value="FERRICHROME IRON RECEPTOR-RELATED"/>
    <property type="match status" value="1"/>
</dbReference>
<keyword evidence="8 12" id="KW-0798">TonB box</keyword>
<keyword evidence="3 11" id="KW-1134">Transmembrane beta strand</keyword>
<evidence type="ECO:0000256" key="10">
    <source>
        <dbReference type="ARBA" id="ARBA00023237"/>
    </source>
</evidence>
<dbReference type="InterPro" id="IPR000531">
    <property type="entry name" value="Beta-barrel_TonB"/>
</dbReference>
<evidence type="ECO:0000256" key="9">
    <source>
        <dbReference type="ARBA" id="ARBA00023136"/>
    </source>
</evidence>
<dbReference type="Pfam" id="PF00593">
    <property type="entry name" value="TonB_dep_Rec_b-barrel"/>
    <property type="match status" value="1"/>
</dbReference>
<feature type="domain" description="TonB-dependent receptor-like beta-barrel" evidence="14">
    <location>
        <begin position="285"/>
        <end position="723"/>
    </location>
</feature>
<dbReference type="Gene3D" id="2.40.170.20">
    <property type="entry name" value="TonB-dependent receptor, beta-barrel domain"/>
    <property type="match status" value="1"/>
</dbReference>
<dbReference type="EMBL" id="CP009122">
    <property type="protein sequence ID" value="AJA09279.1"/>
    <property type="molecule type" value="Genomic_DNA"/>
</dbReference>
<evidence type="ECO:0000256" key="1">
    <source>
        <dbReference type="ARBA" id="ARBA00004571"/>
    </source>
</evidence>
<keyword evidence="17" id="KW-1185">Reference proteome</keyword>
<proteinExistence type="inferred from homology"/>
<protein>
    <recommendedName>
        <fullName evidence="18">TonB-dependent receptor</fullName>
    </recommendedName>
</protein>
<organism evidence="16 17">
    <name type="scientific">Sphingopyxis fribergensis</name>
    <dbReference type="NCBI Taxonomy" id="1515612"/>
    <lineage>
        <taxon>Bacteria</taxon>
        <taxon>Pseudomonadati</taxon>
        <taxon>Pseudomonadota</taxon>
        <taxon>Alphaproteobacteria</taxon>
        <taxon>Sphingomonadales</taxon>
        <taxon>Sphingomonadaceae</taxon>
        <taxon>Sphingopyxis</taxon>
    </lineage>
</organism>
<evidence type="ECO:0000313" key="17">
    <source>
        <dbReference type="Proteomes" id="UP000030907"/>
    </source>
</evidence>
<evidence type="ECO:0000256" key="3">
    <source>
        <dbReference type="ARBA" id="ARBA00022452"/>
    </source>
</evidence>
<evidence type="ECO:0000256" key="12">
    <source>
        <dbReference type="RuleBase" id="RU003357"/>
    </source>
</evidence>
<dbReference type="InterPro" id="IPR039426">
    <property type="entry name" value="TonB-dep_rcpt-like"/>
</dbReference>
<dbReference type="PROSITE" id="PS52016">
    <property type="entry name" value="TONB_DEPENDENT_REC_3"/>
    <property type="match status" value="1"/>
</dbReference>
<dbReference type="SUPFAM" id="SSF56935">
    <property type="entry name" value="Porins"/>
    <property type="match status" value="1"/>
</dbReference>
<dbReference type="STRING" id="1515612.SKP52_11915"/>
<dbReference type="InterPro" id="IPR036942">
    <property type="entry name" value="Beta-barrel_TonB_sf"/>
</dbReference>
<evidence type="ECO:0000313" key="16">
    <source>
        <dbReference type="EMBL" id="AJA09279.1"/>
    </source>
</evidence>
<sequence>MSSKFKQRQLWVTAAAVFGAATPAFAQEAAVVDAGEGQDIVVTAQKRAERLQDVPLAVSAVSGDQLQTLSINNPMELRYVAPSLNYQSSVNTRGEGFAIRGIGTAIFSDTVEQSVGVVIDGVPLARPGQAVADLIDIERVEILRGPQGMLFGKNASAGVISITTKAPEYNNSLQGRISYATKDEVKANLIANLKLSDTVAFRVAYAQTTRDGIIRNIERNELYNGRDSRGVRARLLWEPTSSLTVNLLSDWGKSKQLCCAWTARSAPSTSLFGQLNAAAGITPGPRNLEVASDEQSYQNTENWGGSLQVDLDVDWATLTSISAYRSWKTADDSDADILPINFLVVNSGASWLDQYSQEFRVTSPSGGRFEWVAGLFLNYTRNRGHVEAAGNRGQIFPVDTYYGSAVDSVTKNNSAAVFGQLAYEPVEGLKLIAGGRYTAEKVEYTGNMYTMPSATVGTPGRFIGPVYGRSSVENFSGRATLQYSFDRDIMVYASVARGYKGPGVDTQGVVQSSLTIIRPEIPTSYEIGLRSQFLDRRVTLNITGFATDFKDFQASVFDVRESPARFVLSNAGKLRTRGVEADVQIRPLPSLSLNGSLTYADSTYKDFKNISCYSGQPVLPLGTPRTSPRECIRITPTQAVTYGDGNPLSNAPKLTYSLTASYQHMVSDYRIDSSLNWFWRDKVSFDAAGNPLMTQVAYGLLNANIGVGPDNDKWRLSFFARNILDKHFVNRVTGQGVYGGAGISVQWPSPDAERLLGVALDVKFGGS</sequence>
<evidence type="ECO:0000256" key="4">
    <source>
        <dbReference type="ARBA" id="ARBA00022496"/>
    </source>
</evidence>